<name>A0ABD5ZGQ6_9EURY</name>
<dbReference type="RefSeq" id="WP_390224233.1">
    <property type="nucleotide sequence ID" value="NZ_JBHTAA010000005.1"/>
</dbReference>
<evidence type="ECO:0000256" key="2">
    <source>
        <dbReference type="SAM" id="Phobius"/>
    </source>
</evidence>
<proteinExistence type="predicted"/>
<dbReference type="InterPro" id="IPR055693">
    <property type="entry name" value="DUF7269"/>
</dbReference>
<dbReference type="EMBL" id="JBHTAA010000005">
    <property type="protein sequence ID" value="MFC7204489.1"/>
    <property type="molecule type" value="Genomic_DNA"/>
</dbReference>
<keyword evidence="2" id="KW-1133">Transmembrane helix</keyword>
<protein>
    <submittedName>
        <fullName evidence="3">Uncharacterized protein</fullName>
    </submittedName>
</protein>
<dbReference type="Pfam" id="PF23933">
    <property type="entry name" value="DUF7269"/>
    <property type="match status" value="1"/>
</dbReference>
<keyword evidence="4" id="KW-1185">Reference proteome</keyword>
<dbReference type="Proteomes" id="UP001596481">
    <property type="component" value="Unassembled WGS sequence"/>
</dbReference>
<feature type="compositionally biased region" description="Basic and acidic residues" evidence="1">
    <location>
        <begin position="181"/>
        <end position="190"/>
    </location>
</feature>
<accession>A0ABD5ZGQ6</accession>
<feature type="compositionally biased region" description="Polar residues" evidence="1">
    <location>
        <begin position="192"/>
        <end position="206"/>
    </location>
</feature>
<keyword evidence="2" id="KW-0472">Membrane</keyword>
<evidence type="ECO:0000313" key="3">
    <source>
        <dbReference type="EMBL" id="MFC7204489.1"/>
    </source>
</evidence>
<feature type="transmembrane region" description="Helical" evidence="2">
    <location>
        <begin position="7"/>
        <end position="29"/>
    </location>
</feature>
<sequence>MTRTRQLALLVGVVASLAGLGIIAGLPLGLELTDIFLGLVAALAGIQSLRYVQRRRDTAVLTSSTDDPEMRVGVPQPGADIDADIVTAMANRSRWAARNRVVDRLEASAKRTLILRGGLSADDAESALDDGAWTDDRVVARFLGASVSVPIATRLRLLLSGQSALVARVGRTIDAIERIGDDDWQSRADDPPSSTQQADQTGANHR</sequence>
<evidence type="ECO:0000256" key="1">
    <source>
        <dbReference type="SAM" id="MobiDB-lite"/>
    </source>
</evidence>
<reference evidence="3 4" key="1">
    <citation type="journal article" date="2019" name="Int. J. Syst. Evol. Microbiol.">
        <title>The Global Catalogue of Microorganisms (GCM) 10K type strain sequencing project: providing services to taxonomists for standard genome sequencing and annotation.</title>
        <authorList>
            <consortium name="The Broad Institute Genomics Platform"/>
            <consortium name="The Broad Institute Genome Sequencing Center for Infectious Disease"/>
            <person name="Wu L."/>
            <person name="Ma J."/>
        </authorList>
    </citation>
    <scope>NUCLEOTIDE SEQUENCE [LARGE SCALE GENOMIC DNA]</scope>
    <source>
        <strain evidence="3 4">DSM 29988</strain>
    </source>
</reference>
<gene>
    <name evidence="3" type="ORF">ACFQJC_13260</name>
</gene>
<feature type="region of interest" description="Disordered" evidence="1">
    <location>
        <begin position="181"/>
        <end position="206"/>
    </location>
</feature>
<organism evidence="3 4">
    <name type="scientific">Haloferax namakaokahaiae</name>
    <dbReference type="NCBI Taxonomy" id="1748331"/>
    <lineage>
        <taxon>Archaea</taxon>
        <taxon>Methanobacteriati</taxon>
        <taxon>Methanobacteriota</taxon>
        <taxon>Stenosarchaea group</taxon>
        <taxon>Halobacteria</taxon>
        <taxon>Halobacteriales</taxon>
        <taxon>Haloferacaceae</taxon>
        <taxon>Haloferax</taxon>
    </lineage>
</organism>
<evidence type="ECO:0000313" key="4">
    <source>
        <dbReference type="Proteomes" id="UP001596481"/>
    </source>
</evidence>
<comment type="caution">
    <text evidence="3">The sequence shown here is derived from an EMBL/GenBank/DDBJ whole genome shotgun (WGS) entry which is preliminary data.</text>
</comment>
<dbReference type="AlphaFoldDB" id="A0ABD5ZGQ6"/>
<keyword evidence="2" id="KW-0812">Transmembrane</keyword>